<feature type="compositionally biased region" description="Polar residues" evidence="1">
    <location>
        <begin position="100"/>
        <end position="109"/>
    </location>
</feature>
<dbReference type="AlphaFoldDB" id="A0A8T1W869"/>
<accession>A0A8T1W869</accession>
<dbReference type="EMBL" id="JAGDFM010000041">
    <property type="protein sequence ID" value="KAG7389717.1"/>
    <property type="molecule type" value="Genomic_DNA"/>
</dbReference>
<feature type="region of interest" description="Disordered" evidence="1">
    <location>
        <begin position="132"/>
        <end position="151"/>
    </location>
</feature>
<evidence type="ECO:0000256" key="1">
    <source>
        <dbReference type="SAM" id="MobiDB-lite"/>
    </source>
</evidence>
<feature type="region of interest" description="Disordered" evidence="1">
    <location>
        <begin position="100"/>
        <end position="127"/>
    </location>
</feature>
<dbReference type="OrthoDB" id="123466at2759"/>
<feature type="region of interest" description="Disordered" evidence="1">
    <location>
        <begin position="210"/>
        <end position="232"/>
    </location>
</feature>
<protein>
    <submittedName>
        <fullName evidence="2">Uncharacterized protein</fullName>
    </submittedName>
</protein>
<proteinExistence type="predicted"/>
<gene>
    <name evidence="2" type="ORF">PHYPSEUDO_009880</name>
</gene>
<evidence type="ECO:0000313" key="3">
    <source>
        <dbReference type="Proteomes" id="UP000694044"/>
    </source>
</evidence>
<sequence length="403" mass="44699">MDVILSRAGLSSTQQRSVCFGAVQDEVRQTEIKLVDAIASLKRLQDVVHVARDVHNAQRSVVTLPPDVEVSVKRMAQASEKVGPMLREIQSMLNAFTLSSRSRGPSGYSTEDEDEEEVEESEWTRNRERTRQQYAGAASSGPQGASIRGSSGWMASWRERNSAAAPSFFRMRDPKRAGGLSIPQVADSDISEASIYGAVSDRFAASTGYVGQKRRATSPPRSAGHSFLRPTPPGELLIRRELDRQSIWPRHHQYRMLHSRPRSPVQQSEKKVAQVIDGLEQRLSKLPEEEHGGVFSTSVTLALKIARLTRVKGEEASVQEAIDSARAAVNDLLERNSSSPDSDELHHRLEDLRQVLAVVVRAVLDTNGNLEALGLRNMLDLIKKVQDTFPGSSARFKWYVTLP</sequence>
<name>A0A8T1W869_9STRA</name>
<dbReference type="Proteomes" id="UP000694044">
    <property type="component" value="Unassembled WGS sequence"/>
</dbReference>
<evidence type="ECO:0000313" key="2">
    <source>
        <dbReference type="EMBL" id="KAG7389717.1"/>
    </source>
</evidence>
<keyword evidence="3" id="KW-1185">Reference proteome</keyword>
<feature type="compositionally biased region" description="Low complexity" evidence="1">
    <location>
        <begin position="132"/>
        <end position="146"/>
    </location>
</feature>
<comment type="caution">
    <text evidence="2">The sequence shown here is derived from an EMBL/GenBank/DDBJ whole genome shotgun (WGS) entry which is preliminary data.</text>
</comment>
<organism evidence="2 3">
    <name type="scientific">Phytophthora pseudosyringae</name>
    <dbReference type="NCBI Taxonomy" id="221518"/>
    <lineage>
        <taxon>Eukaryota</taxon>
        <taxon>Sar</taxon>
        <taxon>Stramenopiles</taxon>
        <taxon>Oomycota</taxon>
        <taxon>Peronosporomycetes</taxon>
        <taxon>Peronosporales</taxon>
        <taxon>Peronosporaceae</taxon>
        <taxon>Phytophthora</taxon>
    </lineage>
</organism>
<reference evidence="2" key="1">
    <citation type="submission" date="2021-02" db="EMBL/GenBank/DDBJ databases">
        <authorList>
            <person name="Palmer J.M."/>
        </authorList>
    </citation>
    <scope>NUCLEOTIDE SEQUENCE</scope>
    <source>
        <strain evidence="2">SCRP734</strain>
    </source>
</reference>
<feature type="compositionally biased region" description="Acidic residues" evidence="1">
    <location>
        <begin position="110"/>
        <end position="121"/>
    </location>
</feature>